<gene>
    <name evidence="1" type="ORF">MELLADRAFT_105972</name>
</gene>
<dbReference type="EMBL" id="GL883104">
    <property type="protein sequence ID" value="EGG07415.1"/>
    <property type="molecule type" value="Genomic_DNA"/>
</dbReference>
<proteinExistence type="predicted"/>
<sequence length="130" mass="14720">MCWFAKIYPSKVIHPGIYSALWITSAEESAVEMRGRVFEEDGEEYGEVRGRIKGNGLRAKWYIHGKSSIRNESLVGREKGWSVKTDGGRDGNRQMWLNGKVEVAKGLIAEVRIRIRCQLGIKPRGLTDNL</sequence>
<dbReference type="VEuPathDB" id="FungiDB:MELLADRAFT_105972"/>
<dbReference type="InParanoid" id="F4RJY2"/>
<protein>
    <submittedName>
        <fullName evidence="1">Uncharacterized protein</fullName>
    </submittedName>
</protein>
<dbReference type="HOGENOM" id="CLU_1938620_0_0_1"/>
<dbReference type="GeneID" id="18922765"/>
<keyword evidence="2" id="KW-1185">Reference proteome</keyword>
<accession>F4RJY2</accession>
<dbReference type="RefSeq" id="XP_007409322.1">
    <property type="nucleotide sequence ID" value="XM_007409260.1"/>
</dbReference>
<name>F4RJY2_MELLP</name>
<dbReference type="AlphaFoldDB" id="F4RJY2"/>
<dbReference type="KEGG" id="mlr:MELLADRAFT_105972"/>
<evidence type="ECO:0000313" key="1">
    <source>
        <dbReference type="EMBL" id="EGG07415.1"/>
    </source>
</evidence>
<dbReference type="OrthoDB" id="10617079at2759"/>
<dbReference type="Proteomes" id="UP000001072">
    <property type="component" value="Unassembled WGS sequence"/>
</dbReference>
<organism evidence="2">
    <name type="scientific">Melampsora larici-populina (strain 98AG31 / pathotype 3-4-7)</name>
    <name type="common">Poplar leaf rust fungus</name>
    <dbReference type="NCBI Taxonomy" id="747676"/>
    <lineage>
        <taxon>Eukaryota</taxon>
        <taxon>Fungi</taxon>
        <taxon>Dikarya</taxon>
        <taxon>Basidiomycota</taxon>
        <taxon>Pucciniomycotina</taxon>
        <taxon>Pucciniomycetes</taxon>
        <taxon>Pucciniales</taxon>
        <taxon>Melampsoraceae</taxon>
        <taxon>Melampsora</taxon>
    </lineage>
</organism>
<reference evidence="2" key="1">
    <citation type="journal article" date="2011" name="Proc. Natl. Acad. Sci. U.S.A.">
        <title>Obligate biotrophy features unraveled by the genomic analysis of rust fungi.</title>
        <authorList>
            <person name="Duplessis S."/>
            <person name="Cuomo C.A."/>
            <person name="Lin Y.-C."/>
            <person name="Aerts A."/>
            <person name="Tisserant E."/>
            <person name="Veneault-Fourrey C."/>
            <person name="Joly D.L."/>
            <person name="Hacquard S."/>
            <person name="Amselem J."/>
            <person name="Cantarel B.L."/>
            <person name="Chiu R."/>
            <person name="Coutinho P.M."/>
            <person name="Feau N."/>
            <person name="Field M."/>
            <person name="Frey P."/>
            <person name="Gelhaye E."/>
            <person name="Goldberg J."/>
            <person name="Grabherr M.G."/>
            <person name="Kodira C.D."/>
            <person name="Kohler A."/>
            <person name="Kuees U."/>
            <person name="Lindquist E.A."/>
            <person name="Lucas S.M."/>
            <person name="Mago R."/>
            <person name="Mauceli E."/>
            <person name="Morin E."/>
            <person name="Murat C."/>
            <person name="Pangilinan J.L."/>
            <person name="Park R."/>
            <person name="Pearson M."/>
            <person name="Quesneville H."/>
            <person name="Rouhier N."/>
            <person name="Sakthikumar S."/>
            <person name="Salamov A.A."/>
            <person name="Schmutz J."/>
            <person name="Selles B."/>
            <person name="Shapiro H."/>
            <person name="Tanguay P."/>
            <person name="Tuskan G.A."/>
            <person name="Henrissat B."/>
            <person name="Van de Peer Y."/>
            <person name="Rouze P."/>
            <person name="Ellis J.G."/>
            <person name="Dodds P.N."/>
            <person name="Schein J.E."/>
            <person name="Zhong S."/>
            <person name="Hamelin R.C."/>
            <person name="Grigoriev I.V."/>
            <person name="Szabo L.J."/>
            <person name="Martin F."/>
        </authorList>
    </citation>
    <scope>NUCLEOTIDE SEQUENCE [LARGE SCALE GENOMIC DNA]</scope>
    <source>
        <strain evidence="2">98AG31 / pathotype 3-4-7</strain>
    </source>
</reference>
<evidence type="ECO:0000313" key="2">
    <source>
        <dbReference type="Proteomes" id="UP000001072"/>
    </source>
</evidence>